<evidence type="ECO:0000313" key="1">
    <source>
        <dbReference type="EMBL" id="SVC63256.1"/>
    </source>
</evidence>
<name>A0A382NQ89_9ZZZZ</name>
<accession>A0A382NQ89</accession>
<proteinExistence type="predicted"/>
<organism evidence="1">
    <name type="scientific">marine metagenome</name>
    <dbReference type="NCBI Taxonomy" id="408172"/>
    <lineage>
        <taxon>unclassified sequences</taxon>
        <taxon>metagenomes</taxon>
        <taxon>ecological metagenomes</taxon>
    </lineage>
</organism>
<feature type="non-terminal residue" evidence="1">
    <location>
        <position position="75"/>
    </location>
</feature>
<dbReference type="EMBL" id="UINC01101990">
    <property type="protein sequence ID" value="SVC63256.1"/>
    <property type="molecule type" value="Genomic_DNA"/>
</dbReference>
<gene>
    <name evidence="1" type="ORF">METZ01_LOCUS316110</name>
</gene>
<feature type="non-terminal residue" evidence="1">
    <location>
        <position position="1"/>
    </location>
</feature>
<dbReference type="AlphaFoldDB" id="A0A382NQ89"/>
<reference evidence="1" key="1">
    <citation type="submission" date="2018-05" db="EMBL/GenBank/DDBJ databases">
        <authorList>
            <person name="Lanie J.A."/>
            <person name="Ng W.-L."/>
            <person name="Kazmierczak K.M."/>
            <person name="Andrzejewski T.M."/>
            <person name="Davidsen T.M."/>
            <person name="Wayne K.J."/>
            <person name="Tettelin H."/>
            <person name="Glass J.I."/>
            <person name="Rusch D."/>
            <person name="Podicherti R."/>
            <person name="Tsui H.-C.T."/>
            <person name="Winkler M.E."/>
        </authorList>
    </citation>
    <scope>NUCLEOTIDE SEQUENCE</scope>
</reference>
<protein>
    <submittedName>
        <fullName evidence="1">Uncharacterized protein</fullName>
    </submittedName>
</protein>
<sequence>VDQHTYNTQVDTRAQQMLAAICERTTEYSQWNVHALMTLDPDPEEVIRSVRRTLWRDTEGPATELMGGPFEILPA</sequence>